<dbReference type="RefSeq" id="WP_274739148.1">
    <property type="nucleotide sequence ID" value="NZ_JARBJQ010000008.1"/>
</dbReference>
<dbReference type="PANTHER" id="PTHR35564">
    <property type="match status" value="1"/>
</dbReference>
<dbReference type="PANTHER" id="PTHR35564:SF4">
    <property type="entry name" value="CYTOPLASMIC PROTEIN"/>
    <property type="match status" value="1"/>
</dbReference>
<reference evidence="1" key="1">
    <citation type="submission" date="2020-04" db="EMBL/GenBank/DDBJ databases">
        <title>Deep metagenomics examines the oral microbiome during advanced dental caries in children, revealing novel taxa and co-occurrences with host molecules.</title>
        <authorList>
            <person name="Baker J.L."/>
            <person name="Morton J.T."/>
            <person name="Dinis M."/>
            <person name="Alvarez R."/>
            <person name="Tran N.C."/>
            <person name="Knight R."/>
            <person name="Edlund A."/>
        </authorList>
    </citation>
    <scope>NUCLEOTIDE SEQUENCE</scope>
    <source>
        <strain evidence="1">JCVI_32_bin.24</strain>
    </source>
</reference>
<evidence type="ECO:0000313" key="1">
    <source>
        <dbReference type="EMBL" id="MBF1164675.1"/>
    </source>
</evidence>
<sequence length="354" mass="40152">MRAPQRRLDPALTGHSLQEPERYEFFQLVRLYELIFRESGRRGTGDEVSERIRFRNSLRLGFAPSQVDAIAARSKQDEAGLDTGELEQVEITPSFMGMLGVNGTLPIHYTEQVIEHARFKRDESGRAFLDLFTNRAVGHFYRAWKKYRLPIQYEMDRRNRFLPLILALGGLGFEALRERLNAAPGAIDDESVAQFAGLLRQRPVSAEALQRAIGSYFGETVRIEQFVGHWYVVPAEQRSTLGGRNMTLGGNALLGERVWQRNLRVRIHIGPLRHARYLDFLPRGGLAAALEKILSLATGGQFEYEIRPILRAEDVKPACLGDQSGCRLGYDSFMLSRPATEDRADTAYLTHFIQ</sequence>
<gene>
    <name evidence="1" type="primary">tssG</name>
    <name evidence="1" type="ORF">HXL68_06505</name>
</gene>
<dbReference type="InterPro" id="IPR010732">
    <property type="entry name" value="T6SS_TssG-like"/>
</dbReference>
<comment type="caution">
    <text evidence="1">The sequence shown here is derived from an EMBL/GenBank/DDBJ whole genome shotgun (WGS) entry which is preliminary data.</text>
</comment>
<evidence type="ECO:0000313" key="2">
    <source>
        <dbReference type="Proteomes" id="UP000718593"/>
    </source>
</evidence>
<organism evidence="1 2">
    <name type="scientific">Dechloromonas agitata</name>
    <dbReference type="NCBI Taxonomy" id="73030"/>
    <lineage>
        <taxon>Bacteria</taxon>
        <taxon>Pseudomonadati</taxon>
        <taxon>Pseudomonadota</taxon>
        <taxon>Betaproteobacteria</taxon>
        <taxon>Rhodocyclales</taxon>
        <taxon>Azonexaceae</taxon>
        <taxon>Dechloromonas</taxon>
    </lineage>
</organism>
<dbReference type="Proteomes" id="UP000718593">
    <property type="component" value="Unassembled WGS sequence"/>
</dbReference>
<accession>A0A930BRU5</accession>
<dbReference type="NCBIfam" id="TIGR03347">
    <property type="entry name" value="VI_chp_1"/>
    <property type="match status" value="1"/>
</dbReference>
<dbReference type="EMBL" id="JABZMI010000097">
    <property type="protein sequence ID" value="MBF1164675.1"/>
    <property type="molecule type" value="Genomic_DNA"/>
</dbReference>
<proteinExistence type="predicted"/>
<protein>
    <submittedName>
        <fullName evidence="1">Type VI secretion system baseplate subunit TssG</fullName>
    </submittedName>
</protein>
<name>A0A930BRU5_9RHOO</name>
<dbReference type="Pfam" id="PF06996">
    <property type="entry name" value="T6SS_TssG"/>
    <property type="match status" value="1"/>
</dbReference>
<dbReference type="AlphaFoldDB" id="A0A930BRU5"/>